<accession>A0ABM5EW88</accession>
<comment type="function">
    <text evidence="5">Neurotoxin that produces dose-dependent hypolocomotion and hyperalgesia in mice. May directly act on the central nervous system, as it is 6500-fold more potent when administered intracerebroventricularly than intraperitoneal.</text>
</comment>
<dbReference type="PROSITE" id="PS50119">
    <property type="entry name" value="ZF_BBOX"/>
    <property type="match status" value="1"/>
</dbReference>
<evidence type="ECO:0000313" key="9">
    <source>
        <dbReference type="Proteomes" id="UP001652642"/>
    </source>
</evidence>
<dbReference type="SUPFAM" id="SSF49899">
    <property type="entry name" value="Concanavalin A-like lectins/glucanases"/>
    <property type="match status" value="1"/>
</dbReference>
<dbReference type="PROSITE" id="PS50188">
    <property type="entry name" value="B302_SPRY"/>
    <property type="match status" value="1"/>
</dbReference>
<feature type="domain" description="B30.2/SPRY" evidence="8">
    <location>
        <begin position="234"/>
        <end position="415"/>
    </location>
</feature>
<evidence type="ECO:0000259" key="8">
    <source>
        <dbReference type="PROSITE" id="PS50188"/>
    </source>
</evidence>
<dbReference type="InterPro" id="IPR006574">
    <property type="entry name" value="PRY"/>
</dbReference>
<proteinExistence type="inferred from homology"/>
<evidence type="ECO:0000256" key="6">
    <source>
        <dbReference type="PROSITE-ProRule" id="PRU00024"/>
    </source>
</evidence>
<dbReference type="InterPro" id="IPR003877">
    <property type="entry name" value="SPRY_dom"/>
</dbReference>
<dbReference type="Pfam" id="PF00622">
    <property type="entry name" value="SPRY"/>
    <property type="match status" value="1"/>
</dbReference>
<comment type="similarity">
    <text evidence="1">Belongs to the ohanin/vespryn family.</text>
</comment>
<dbReference type="InterPro" id="IPR003879">
    <property type="entry name" value="Butyrophylin_SPRY"/>
</dbReference>
<dbReference type="GeneID" id="110080134"/>
<evidence type="ECO:0000259" key="7">
    <source>
        <dbReference type="PROSITE" id="PS50119"/>
    </source>
</evidence>
<dbReference type="InterPro" id="IPR001870">
    <property type="entry name" value="B30.2/SPRY"/>
</dbReference>
<name>A0ABM5EW88_9SAUR</name>
<keyword evidence="9" id="KW-1185">Reference proteome</keyword>
<protein>
    <submittedName>
        <fullName evidence="10">Zinc finger protein RFP-like isoform X2</fullName>
    </submittedName>
</protein>
<keyword evidence="4" id="KW-0862">Zinc</keyword>
<feature type="domain" description="B box-type" evidence="7">
    <location>
        <begin position="40"/>
        <end position="81"/>
    </location>
</feature>
<evidence type="ECO:0000256" key="3">
    <source>
        <dbReference type="ARBA" id="ARBA00022771"/>
    </source>
</evidence>
<evidence type="ECO:0000256" key="5">
    <source>
        <dbReference type="ARBA" id="ARBA00034460"/>
    </source>
</evidence>
<dbReference type="Proteomes" id="UP001652642">
    <property type="component" value="Chromosome 11"/>
</dbReference>
<reference evidence="10" key="1">
    <citation type="submission" date="2025-08" db="UniProtKB">
        <authorList>
            <consortium name="RefSeq"/>
        </authorList>
    </citation>
    <scope>IDENTIFICATION</scope>
</reference>
<evidence type="ECO:0000256" key="4">
    <source>
        <dbReference type="ARBA" id="ARBA00022833"/>
    </source>
</evidence>
<dbReference type="PRINTS" id="PR01407">
    <property type="entry name" value="BUTYPHLNCDUF"/>
</dbReference>
<dbReference type="SMART" id="SM00336">
    <property type="entry name" value="BBOX"/>
    <property type="match status" value="1"/>
</dbReference>
<dbReference type="Pfam" id="PF00643">
    <property type="entry name" value="zf-B_box"/>
    <property type="match status" value="1"/>
</dbReference>
<dbReference type="InterPro" id="IPR050143">
    <property type="entry name" value="TRIM/RBCC"/>
</dbReference>
<organism evidence="9 10">
    <name type="scientific">Pogona vitticeps</name>
    <name type="common">central bearded dragon</name>
    <dbReference type="NCBI Taxonomy" id="103695"/>
    <lineage>
        <taxon>Eukaryota</taxon>
        <taxon>Metazoa</taxon>
        <taxon>Chordata</taxon>
        <taxon>Craniata</taxon>
        <taxon>Vertebrata</taxon>
        <taxon>Euteleostomi</taxon>
        <taxon>Lepidosauria</taxon>
        <taxon>Squamata</taxon>
        <taxon>Bifurcata</taxon>
        <taxon>Unidentata</taxon>
        <taxon>Episquamata</taxon>
        <taxon>Toxicofera</taxon>
        <taxon>Iguania</taxon>
        <taxon>Acrodonta</taxon>
        <taxon>Agamidae</taxon>
        <taxon>Amphibolurinae</taxon>
        <taxon>Pogona</taxon>
    </lineage>
</organism>
<dbReference type="Gene3D" id="3.30.160.60">
    <property type="entry name" value="Classic Zinc Finger"/>
    <property type="match status" value="1"/>
</dbReference>
<keyword evidence="3 6" id="KW-0863">Zinc-finger</keyword>
<keyword evidence="2" id="KW-0528">Neurotoxin</keyword>
<evidence type="ECO:0000256" key="2">
    <source>
        <dbReference type="ARBA" id="ARBA00022699"/>
    </source>
</evidence>
<keyword evidence="2" id="KW-0800">Toxin</keyword>
<evidence type="ECO:0000256" key="1">
    <source>
        <dbReference type="ARBA" id="ARBA00009651"/>
    </source>
</evidence>
<sequence length="415" mass="47487">MDHLQCKQIFVEVTLRPNRQLGNIAWIIKQIQQQGGVPASRRNRCEVHQEPTKLFCKDDYVPLCSKCEKSRVHCNHIVASVEDAAEEYKYEIKVFIDVLKLLRENIRESFSDVREEKRNLVKLVDNLAQTISVDYKELYDVVRVVQMEQMILAKAIEREIESEFSNLLRKHSSMKKYIHELEKKCDQPACQFLQGIKETMNKCREESLNTPECAPPALKEKMWELALGNLSIQNTLKRCRDALPLKIKTERENITLDPFTAHSRLIVSASRKMAMYDSSSCTPVSSPLGFDTTPCVLGCEGFSSGRHCWEVELTSEGEGWALGVAKESVQRTGEVIVGFDQGIWALQPKDSALLQHKAGTFKIRVYLDYEGGCLEFFHSPSRELIATMPYITFLGEKIFPFFRLATSNCQIKVCF</sequence>
<keyword evidence="3 6" id="KW-0479">Metal-binding</keyword>
<dbReference type="Pfam" id="PF13765">
    <property type="entry name" value="PRY"/>
    <property type="match status" value="1"/>
</dbReference>
<dbReference type="RefSeq" id="XP_072837415.1">
    <property type="nucleotide sequence ID" value="XM_072981314.1"/>
</dbReference>
<dbReference type="PANTHER" id="PTHR24103">
    <property type="entry name" value="E3 UBIQUITIN-PROTEIN LIGASE TRIM"/>
    <property type="match status" value="1"/>
</dbReference>
<gene>
    <name evidence="10" type="primary">LOC110080134</name>
</gene>
<dbReference type="SUPFAM" id="SSF57845">
    <property type="entry name" value="B-box zinc-binding domain"/>
    <property type="match status" value="1"/>
</dbReference>
<evidence type="ECO:0000313" key="10">
    <source>
        <dbReference type="RefSeq" id="XP_072837415.1"/>
    </source>
</evidence>
<dbReference type="Gene3D" id="2.60.120.920">
    <property type="match status" value="1"/>
</dbReference>
<dbReference type="SMART" id="SM00589">
    <property type="entry name" value="PRY"/>
    <property type="match status" value="1"/>
</dbReference>
<dbReference type="InterPro" id="IPR013320">
    <property type="entry name" value="ConA-like_dom_sf"/>
</dbReference>
<dbReference type="InterPro" id="IPR000315">
    <property type="entry name" value="Znf_B-box"/>
</dbReference>
<dbReference type="InterPro" id="IPR043136">
    <property type="entry name" value="B30.2/SPRY_sf"/>
</dbReference>